<evidence type="ECO:0000313" key="3">
    <source>
        <dbReference type="Proteomes" id="UP001335648"/>
    </source>
</evidence>
<evidence type="ECO:0000313" key="2">
    <source>
        <dbReference type="EMBL" id="KAK5886956.1"/>
    </source>
</evidence>
<proteinExistence type="predicted"/>
<dbReference type="AlphaFoldDB" id="A0AAN8GPM0"/>
<protein>
    <submittedName>
        <fullName evidence="2">Uncharacterized protein</fullName>
    </submittedName>
</protein>
<keyword evidence="3" id="KW-1185">Reference proteome</keyword>
<comment type="caution">
    <text evidence="2">The sequence shown here is derived from an EMBL/GenBank/DDBJ whole genome shotgun (WGS) entry which is preliminary data.</text>
</comment>
<accession>A0AAN8GPM0</accession>
<evidence type="ECO:0000256" key="1">
    <source>
        <dbReference type="SAM" id="MobiDB-lite"/>
    </source>
</evidence>
<sequence>MTPTVPSVHTTNQPSESNQTDSFSSLHLLPPSVFALITERTCPPSTTNENKSLTRTSGANSTSKSNKPSGYRRPFVRGEKRRRATWGRKPKGFWEVAEV</sequence>
<organism evidence="2 3">
    <name type="scientific">Champsocephalus esox</name>
    <name type="common">pike icefish</name>
    <dbReference type="NCBI Taxonomy" id="159716"/>
    <lineage>
        <taxon>Eukaryota</taxon>
        <taxon>Metazoa</taxon>
        <taxon>Chordata</taxon>
        <taxon>Craniata</taxon>
        <taxon>Vertebrata</taxon>
        <taxon>Euteleostomi</taxon>
        <taxon>Actinopterygii</taxon>
        <taxon>Neopterygii</taxon>
        <taxon>Teleostei</taxon>
        <taxon>Neoteleostei</taxon>
        <taxon>Acanthomorphata</taxon>
        <taxon>Eupercaria</taxon>
        <taxon>Perciformes</taxon>
        <taxon>Notothenioidei</taxon>
        <taxon>Channichthyidae</taxon>
        <taxon>Champsocephalus</taxon>
    </lineage>
</organism>
<feature type="region of interest" description="Disordered" evidence="1">
    <location>
        <begin position="40"/>
        <end position="91"/>
    </location>
</feature>
<dbReference type="Proteomes" id="UP001335648">
    <property type="component" value="Unassembled WGS sequence"/>
</dbReference>
<feature type="compositionally biased region" description="Polar residues" evidence="1">
    <location>
        <begin position="43"/>
        <end position="68"/>
    </location>
</feature>
<name>A0AAN8GPM0_9TELE</name>
<reference evidence="2 3" key="1">
    <citation type="journal article" date="2023" name="Mol. Biol. Evol.">
        <title>Genomics of Secondarily Temperate Adaptation in the Only Non-Antarctic Icefish.</title>
        <authorList>
            <person name="Rivera-Colon A.G."/>
            <person name="Rayamajhi N."/>
            <person name="Minhas B.F."/>
            <person name="Madrigal G."/>
            <person name="Bilyk K.T."/>
            <person name="Yoon V."/>
            <person name="Hune M."/>
            <person name="Gregory S."/>
            <person name="Cheng C.H.C."/>
            <person name="Catchen J.M."/>
        </authorList>
    </citation>
    <scope>NUCLEOTIDE SEQUENCE [LARGE SCALE GENOMIC DNA]</scope>
    <source>
        <strain evidence="2">JC2023a</strain>
    </source>
</reference>
<feature type="region of interest" description="Disordered" evidence="1">
    <location>
        <begin position="1"/>
        <end position="25"/>
    </location>
</feature>
<dbReference type="EMBL" id="JAULUE010002059">
    <property type="protein sequence ID" value="KAK5886956.1"/>
    <property type="molecule type" value="Genomic_DNA"/>
</dbReference>
<gene>
    <name evidence="2" type="ORF">CesoFtcFv8_017935</name>
</gene>
<feature type="compositionally biased region" description="Basic residues" evidence="1">
    <location>
        <begin position="79"/>
        <end position="91"/>
    </location>
</feature>